<comment type="function">
    <text evidence="10">Phosphorylation of dTMP to form dTDP in both de novo and salvage pathways of dTTP synthesis.</text>
</comment>
<dbReference type="PANTHER" id="PTHR10344">
    <property type="entry name" value="THYMIDYLATE KINASE"/>
    <property type="match status" value="1"/>
</dbReference>
<accession>W5XYB8</accession>
<dbReference type="InterPro" id="IPR039430">
    <property type="entry name" value="Thymidylate_kin-like_dom"/>
</dbReference>
<comment type="catalytic activity">
    <reaction evidence="9 10">
        <text>dTMP + ATP = dTDP + ADP</text>
        <dbReference type="Rhea" id="RHEA:13517"/>
        <dbReference type="ChEBI" id="CHEBI:30616"/>
        <dbReference type="ChEBI" id="CHEBI:58369"/>
        <dbReference type="ChEBI" id="CHEBI:63528"/>
        <dbReference type="ChEBI" id="CHEBI:456216"/>
        <dbReference type="EC" id="2.7.4.9"/>
    </reaction>
</comment>
<keyword evidence="8 10" id="KW-0067">ATP-binding</keyword>
<dbReference type="SUPFAM" id="SSF52540">
    <property type="entry name" value="P-loop containing nucleoside triphosphate hydrolases"/>
    <property type="match status" value="1"/>
</dbReference>
<protein>
    <recommendedName>
        <fullName evidence="3 10">Thymidylate kinase</fullName>
        <ecNumber evidence="2 10">2.7.4.9</ecNumber>
    </recommendedName>
    <alternativeName>
        <fullName evidence="10">dTMP kinase</fullName>
    </alternativeName>
</protein>
<proteinExistence type="inferred from homology"/>
<evidence type="ECO:0000256" key="10">
    <source>
        <dbReference type="HAMAP-Rule" id="MF_00165"/>
    </source>
</evidence>
<keyword evidence="7 10" id="KW-0418">Kinase</keyword>
<dbReference type="Gene3D" id="3.40.50.300">
    <property type="entry name" value="P-loop containing nucleotide triphosphate hydrolases"/>
    <property type="match status" value="1"/>
</dbReference>
<evidence type="ECO:0000256" key="5">
    <source>
        <dbReference type="ARBA" id="ARBA00022727"/>
    </source>
</evidence>
<dbReference type="Proteomes" id="UP000019222">
    <property type="component" value="Chromosome"/>
</dbReference>
<dbReference type="RefSeq" id="WP_025252060.1">
    <property type="nucleotide sequence ID" value="NZ_CP004353.1"/>
</dbReference>
<evidence type="ECO:0000256" key="7">
    <source>
        <dbReference type="ARBA" id="ARBA00022777"/>
    </source>
</evidence>
<keyword evidence="14" id="KW-1185">Reference proteome</keyword>
<sequence length="206" mass="22752">MIIAIEGIDGAGKNTLVTALVERLGAEVISFPRYKDSIHAQLAQAALYGKMGDLTDSAYAMATLFALDRREASAQISEASRAGKVVLLDRYVASNAAYSAARLEDESVVEWVETLEFETLGIPRPDLQILLATSPELARERAKNREAQDASRARDRYESDDSLQQRTAAAYARLAEREWQSPWIVLDPGYDLDAVCEELARRAEVS</sequence>
<dbReference type="InterPro" id="IPR027417">
    <property type="entry name" value="P-loop_NTPase"/>
</dbReference>
<reference evidence="13 14" key="1">
    <citation type="submission" date="2013-02" db="EMBL/GenBank/DDBJ databases">
        <title>The complete genome sequence of Corynebacterium vitaeruminis DSM 20294.</title>
        <authorList>
            <person name="Ruckert C."/>
            <person name="Albersmeier A."/>
            <person name="Kalinowski J."/>
        </authorList>
    </citation>
    <scope>NUCLEOTIDE SEQUENCE [LARGE SCALE GENOMIC DNA]</scope>
    <source>
        <strain evidence="14">ATCC 10234</strain>
    </source>
</reference>
<dbReference type="GO" id="GO:0005524">
    <property type="term" value="F:ATP binding"/>
    <property type="evidence" value="ECO:0007669"/>
    <property type="project" value="UniProtKB-UniRule"/>
</dbReference>
<dbReference type="InterPro" id="IPR018095">
    <property type="entry name" value="Thymidylate_kin_CS"/>
</dbReference>
<dbReference type="GO" id="GO:0006227">
    <property type="term" value="P:dUDP biosynthetic process"/>
    <property type="evidence" value="ECO:0007669"/>
    <property type="project" value="TreeGrafter"/>
</dbReference>
<dbReference type="GO" id="GO:0006233">
    <property type="term" value="P:dTDP biosynthetic process"/>
    <property type="evidence" value="ECO:0007669"/>
    <property type="project" value="InterPro"/>
</dbReference>
<evidence type="ECO:0000256" key="2">
    <source>
        <dbReference type="ARBA" id="ARBA00012980"/>
    </source>
</evidence>
<dbReference type="PATRIC" id="fig|1224164.3.peg.610"/>
<dbReference type="InterPro" id="IPR018094">
    <property type="entry name" value="Thymidylate_kinase"/>
</dbReference>
<evidence type="ECO:0000313" key="14">
    <source>
        <dbReference type="Proteomes" id="UP000019222"/>
    </source>
</evidence>
<dbReference type="STRING" id="1224164.B843_03075"/>
<feature type="domain" description="Thymidylate kinase-like" evidence="12">
    <location>
        <begin position="5"/>
        <end position="178"/>
    </location>
</feature>
<dbReference type="GO" id="GO:0004798">
    <property type="term" value="F:dTMP kinase activity"/>
    <property type="evidence" value="ECO:0007669"/>
    <property type="project" value="UniProtKB-UniRule"/>
</dbReference>
<dbReference type="EMBL" id="CP004353">
    <property type="protein sequence ID" value="AHI22006.1"/>
    <property type="molecule type" value="Genomic_DNA"/>
</dbReference>
<evidence type="ECO:0000256" key="9">
    <source>
        <dbReference type="ARBA" id="ARBA00048743"/>
    </source>
</evidence>
<evidence type="ECO:0000256" key="1">
    <source>
        <dbReference type="ARBA" id="ARBA00009776"/>
    </source>
</evidence>
<feature type="region of interest" description="Disordered" evidence="11">
    <location>
        <begin position="140"/>
        <end position="161"/>
    </location>
</feature>
<evidence type="ECO:0000256" key="4">
    <source>
        <dbReference type="ARBA" id="ARBA00022679"/>
    </source>
</evidence>
<dbReference type="PANTHER" id="PTHR10344:SF4">
    <property type="entry name" value="UMP-CMP KINASE 2, MITOCHONDRIAL"/>
    <property type="match status" value="1"/>
</dbReference>
<dbReference type="HOGENOM" id="CLU_049131_1_0_11"/>
<evidence type="ECO:0000256" key="6">
    <source>
        <dbReference type="ARBA" id="ARBA00022741"/>
    </source>
</evidence>
<dbReference type="NCBIfam" id="TIGR00041">
    <property type="entry name" value="DTMP_kinase"/>
    <property type="match status" value="1"/>
</dbReference>
<gene>
    <name evidence="10" type="primary">tmk</name>
    <name evidence="13" type="ORF">B843_03075</name>
</gene>
<evidence type="ECO:0000313" key="13">
    <source>
        <dbReference type="EMBL" id="AHI22006.1"/>
    </source>
</evidence>
<feature type="compositionally biased region" description="Basic and acidic residues" evidence="11">
    <location>
        <begin position="140"/>
        <end position="159"/>
    </location>
</feature>
<comment type="similarity">
    <text evidence="1 10">Belongs to the thymidylate kinase family.</text>
</comment>
<dbReference type="AlphaFoldDB" id="W5XYB8"/>
<keyword evidence="4 10" id="KW-0808">Transferase</keyword>
<evidence type="ECO:0000256" key="3">
    <source>
        <dbReference type="ARBA" id="ARBA00017144"/>
    </source>
</evidence>
<dbReference type="GO" id="GO:0006235">
    <property type="term" value="P:dTTP biosynthetic process"/>
    <property type="evidence" value="ECO:0007669"/>
    <property type="project" value="UniProtKB-UniRule"/>
</dbReference>
<dbReference type="HAMAP" id="MF_00165">
    <property type="entry name" value="Thymidylate_kinase"/>
    <property type="match status" value="1"/>
</dbReference>
<dbReference type="EC" id="2.7.4.9" evidence="2 10"/>
<evidence type="ECO:0000259" key="12">
    <source>
        <dbReference type="Pfam" id="PF02223"/>
    </source>
</evidence>
<dbReference type="GO" id="GO:0005829">
    <property type="term" value="C:cytosol"/>
    <property type="evidence" value="ECO:0007669"/>
    <property type="project" value="TreeGrafter"/>
</dbReference>
<dbReference type="eggNOG" id="COG0125">
    <property type="taxonomic scope" value="Bacteria"/>
</dbReference>
<dbReference type="KEGG" id="cvt:B843_03075"/>
<name>W5XYB8_9CORY</name>
<keyword evidence="6 10" id="KW-0547">Nucleotide-binding</keyword>
<evidence type="ECO:0000256" key="11">
    <source>
        <dbReference type="SAM" id="MobiDB-lite"/>
    </source>
</evidence>
<dbReference type="NCBIfam" id="NF005923">
    <property type="entry name" value="PRK07933.1"/>
    <property type="match status" value="1"/>
</dbReference>
<comment type="caution">
    <text evidence="10">Lacks conserved residue(s) required for the propagation of feature annotation.</text>
</comment>
<dbReference type="CDD" id="cd01672">
    <property type="entry name" value="TMPK"/>
    <property type="match status" value="1"/>
</dbReference>
<keyword evidence="5 10" id="KW-0545">Nucleotide biosynthesis</keyword>
<evidence type="ECO:0000256" key="8">
    <source>
        <dbReference type="ARBA" id="ARBA00022840"/>
    </source>
</evidence>
<dbReference type="Pfam" id="PF02223">
    <property type="entry name" value="Thymidylate_kin"/>
    <property type="match status" value="1"/>
</dbReference>
<organism evidence="13 14">
    <name type="scientific">Corynebacterium vitaeruminis DSM 20294</name>
    <dbReference type="NCBI Taxonomy" id="1224164"/>
    <lineage>
        <taxon>Bacteria</taxon>
        <taxon>Bacillati</taxon>
        <taxon>Actinomycetota</taxon>
        <taxon>Actinomycetes</taxon>
        <taxon>Mycobacteriales</taxon>
        <taxon>Corynebacteriaceae</taxon>
        <taxon>Corynebacterium</taxon>
    </lineage>
</organism>
<dbReference type="PROSITE" id="PS01331">
    <property type="entry name" value="THYMIDYLATE_KINASE"/>
    <property type="match status" value="1"/>
</dbReference>